<dbReference type="PANTHER" id="PTHR11592">
    <property type="entry name" value="GLUTATHIONE PEROXIDASE"/>
    <property type="match status" value="1"/>
</dbReference>
<keyword evidence="3 5" id="KW-0560">Oxidoreductase</keyword>
<dbReference type="PROSITE" id="PS00763">
    <property type="entry name" value="GLUTATHIONE_PEROXID_2"/>
    <property type="match status" value="1"/>
</dbReference>
<proteinExistence type="inferred from homology"/>
<dbReference type="InterPro" id="IPR000889">
    <property type="entry name" value="Glutathione_peroxidase"/>
</dbReference>
<evidence type="ECO:0000256" key="3">
    <source>
        <dbReference type="ARBA" id="ARBA00023002"/>
    </source>
</evidence>
<name>A0A1M7F952_9FIRM</name>
<dbReference type="CDD" id="cd00340">
    <property type="entry name" value="GSH_Peroxidase"/>
    <property type="match status" value="1"/>
</dbReference>
<evidence type="ECO:0000313" key="6">
    <source>
        <dbReference type="EMBL" id="SHM00513.1"/>
    </source>
</evidence>
<evidence type="ECO:0000313" key="7">
    <source>
        <dbReference type="Proteomes" id="UP000184038"/>
    </source>
</evidence>
<dbReference type="Pfam" id="PF00255">
    <property type="entry name" value="GSHPx"/>
    <property type="match status" value="1"/>
</dbReference>
<dbReference type="OrthoDB" id="9809733at2"/>
<dbReference type="InterPro" id="IPR029760">
    <property type="entry name" value="GPX_CS"/>
</dbReference>
<dbReference type="AlphaFoldDB" id="A0A1M7F952"/>
<dbReference type="GO" id="GO:0034599">
    <property type="term" value="P:cellular response to oxidative stress"/>
    <property type="evidence" value="ECO:0007669"/>
    <property type="project" value="TreeGrafter"/>
</dbReference>
<dbReference type="PROSITE" id="PS00460">
    <property type="entry name" value="GLUTATHIONE_PEROXID_1"/>
    <property type="match status" value="1"/>
</dbReference>
<evidence type="ECO:0000256" key="1">
    <source>
        <dbReference type="ARBA" id="ARBA00006926"/>
    </source>
</evidence>
<gene>
    <name evidence="6" type="ORF">SAMN02746066_00486</name>
</gene>
<dbReference type="Proteomes" id="UP000184038">
    <property type="component" value="Unassembled WGS sequence"/>
</dbReference>
<evidence type="ECO:0000256" key="4">
    <source>
        <dbReference type="PIRSR" id="PIRSR000303-1"/>
    </source>
</evidence>
<dbReference type="EMBL" id="FRCP01000005">
    <property type="protein sequence ID" value="SHM00513.1"/>
    <property type="molecule type" value="Genomic_DNA"/>
</dbReference>
<dbReference type="SUPFAM" id="SSF52833">
    <property type="entry name" value="Thioredoxin-like"/>
    <property type="match status" value="1"/>
</dbReference>
<evidence type="ECO:0000256" key="5">
    <source>
        <dbReference type="RuleBase" id="RU000499"/>
    </source>
</evidence>
<dbReference type="STRING" id="1120996.SAMN02746066_00486"/>
<comment type="similarity">
    <text evidence="1 5">Belongs to the glutathione peroxidase family.</text>
</comment>
<dbReference type="Gene3D" id="3.40.30.10">
    <property type="entry name" value="Glutaredoxin"/>
    <property type="match status" value="1"/>
</dbReference>
<reference evidence="6 7" key="1">
    <citation type="submission" date="2016-11" db="EMBL/GenBank/DDBJ databases">
        <authorList>
            <person name="Jaros S."/>
            <person name="Januszkiewicz K."/>
            <person name="Wedrychowicz H."/>
        </authorList>
    </citation>
    <scope>NUCLEOTIDE SEQUENCE [LARGE SCALE GENOMIC DNA]</scope>
    <source>
        <strain evidence="6 7">DSM 15930</strain>
    </source>
</reference>
<dbReference type="PROSITE" id="PS51355">
    <property type="entry name" value="GLUTATHIONE_PEROXID_3"/>
    <property type="match status" value="1"/>
</dbReference>
<feature type="active site" evidence="4">
    <location>
        <position position="35"/>
    </location>
</feature>
<keyword evidence="7" id="KW-1185">Reference proteome</keyword>
<dbReference type="InterPro" id="IPR029759">
    <property type="entry name" value="GPX_AS"/>
</dbReference>
<dbReference type="PRINTS" id="PR01011">
    <property type="entry name" value="GLUTPROXDASE"/>
</dbReference>
<dbReference type="GO" id="GO:0004601">
    <property type="term" value="F:peroxidase activity"/>
    <property type="evidence" value="ECO:0007669"/>
    <property type="project" value="UniProtKB-KW"/>
</dbReference>
<accession>A0A1M7F952</accession>
<dbReference type="PIRSF" id="PIRSF000303">
    <property type="entry name" value="Glutathion_perox"/>
    <property type="match status" value="1"/>
</dbReference>
<dbReference type="InterPro" id="IPR036249">
    <property type="entry name" value="Thioredoxin-like_sf"/>
</dbReference>
<organism evidence="6 7">
    <name type="scientific">Anaerosporobacter mobilis DSM 15930</name>
    <dbReference type="NCBI Taxonomy" id="1120996"/>
    <lineage>
        <taxon>Bacteria</taxon>
        <taxon>Bacillati</taxon>
        <taxon>Bacillota</taxon>
        <taxon>Clostridia</taxon>
        <taxon>Lachnospirales</taxon>
        <taxon>Lachnospiraceae</taxon>
        <taxon>Anaerosporobacter</taxon>
    </lineage>
</organism>
<evidence type="ECO:0000256" key="2">
    <source>
        <dbReference type="ARBA" id="ARBA00022559"/>
    </source>
</evidence>
<keyword evidence="2 5" id="KW-0575">Peroxidase</keyword>
<protein>
    <recommendedName>
        <fullName evidence="5">Glutathione peroxidase</fullName>
    </recommendedName>
</protein>
<dbReference type="FunFam" id="3.40.30.10:FF:000010">
    <property type="entry name" value="Glutathione peroxidase"/>
    <property type="match status" value="1"/>
</dbReference>
<sequence length="184" mass="21241">MNIYDFKVIAKDGTEVSLEKYKGNVLLIVNTATECGFTPQYDELQDMFEKYAHAGFVILDFPCNQFGNQAPGTDEEIITFCDARFGIKFPQFSKIDVKGEHAIPLYQYLVKEQGFKGFNRDNKQAIAFEDFIKQSNPNYKNEPDIKWNFTKFLVNGEGKVIERFEPTEDMGDVEYKVRELLEAL</sequence>
<dbReference type="RefSeq" id="WP_073282353.1">
    <property type="nucleotide sequence ID" value="NZ_FRCP01000005.1"/>
</dbReference>
<dbReference type="PANTHER" id="PTHR11592:SF78">
    <property type="entry name" value="GLUTATHIONE PEROXIDASE"/>
    <property type="match status" value="1"/>
</dbReference>